<dbReference type="Proteomes" id="UP001234297">
    <property type="component" value="Chromosome 12"/>
</dbReference>
<evidence type="ECO:0000313" key="2">
    <source>
        <dbReference type="Proteomes" id="UP001234297"/>
    </source>
</evidence>
<name>A0ACC2K6T1_PERAE</name>
<dbReference type="EMBL" id="CM056820">
    <property type="protein sequence ID" value="KAJ8616840.1"/>
    <property type="molecule type" value="Genomic_DNA"/>
</dbReference>
<accession>A0ACC2K6T1</accession>
<sequence>MSLDLTVPRSSSPVLVDKSNTNMGFATKSLCSLSANRQNPRHWPSSFKSGNCQQRRRGTNNKRQQFSAAWATTENTIPTTGLLQQLWAQVN</sequence>
<proteinExistence type="predicted"/>
<evidence type="ECO:0000313" key="1">
    <source>
        <dbReference type="EMBL" id="KAJ8616840.1"/>
    </source>
</evidence>
<protein>
    <submittedName>
        <fullName evidence="1">Uncharacterized protein</fullName>
    </submittedName>
</protein>
<comment type="caution">
    <text evidence="1">The sequence shown here is derived from an EMBL/GenBank/DDBJ whole genome shotgun (WGS) entry which is preliminary data.</text>
</comment>
<reference evidence="1 2" key="1">
    <citation type="journal article" date="2022" name="Hortic Res">
        <title>A haplotype resolved chromosomal level avocado genome allows analysis of novel avocado genes.</title>
        <authorList>
            <person name="Nath O."/>
            <person name="Fletcher S.J."/>
            <person name="Hayward A."/>
            <person name="Shaw L.M."/>
            <person name="Masouleh A.K."/>
            <person name="Furtado A."/>
            <person name="Henry R.J."/>
            <person name="Mitter N."/>
        </authorList>
    </citation>
    <scope>NUCLEOTIDE SEQUENCE [LARGE SCALE GENOMIC DNA]</scope>
    <source>
        <strain evidence="2">cv. Hass</strain>
    </source>
</reference>
<gene>
    <name evidence="1" type="ORF">MRB53_036212</name>
</gene>
<organism evidence="1 2">
    <name type="scientific">Persea americana</name>
    <name type="common">Avocado</name>
    <dbReference type="NCBI Taxonomy" id="3435"/>
    <lineage>
        <taxon>Eukaryota</taxon>
        <taxon>Viridiplantae</taxon>
        <taxon>Streptophyta</taxon>
        <taxon>Embryophyta</taxon>
        <taxon>Tracheophyta</taxon>
        <taxon>Spermatophyta</taxon>
        <taxon>Magnoliopsida</taxon>
        <taxon>Magnoliidae</taxon>
        <taxon>Laurales</taxon>
        <taxon>Lauraceae</taxon>
        <taxon>Persea</taxon>
    </lineage>
</organism>
<keyword evidence="2" id="KW-1185">Reference proteome</keyword>